<dbReference type="NCBIfam" id="TIGR02937">
    <property type="entry name" value="sigma70-ECF"/>
    <property type="match status" value="1"/>
</dbReference>
<dbReference type="InterPro" id="IPR013249">
    <property type="entry name" value="RNA_pol_sigma70_r4_t2"/>
</dbReference>
<keyword evidence="4" id="KW-0238">DNA-binding</keyword>
<dbReference type="InterPro" id="IPR039425">
    <property type="entry name" value="RNA_pol_sigma-70-like"/>
</dbReference>
<dbReference type="PANTHER" id="PTHR43133">
    <property type="entry name" value="RNA POLYMERASE ECF-TYPE SIGMA FACTO"/>
    <property type="match status" value="1"/>
</dbReference>
<gene>
    <name evidence="8" type="ORF">SAMN05444920_11291</name>
</gene>
<evidence type="ECO:0000256" key="3">
    <source>
        <dbReference type="ARBA" id="ARBA00023082"/>
    </source>
</evidence>
<evidence type="ECO:0000313" key="8">
    <source>
        <dbReference type="EMBL" id="SEG98880.1"/>
    </source>
</evidence>
<dbReference type="GO" id="GO:0003677">
    <property type="term" value="F:DNA binding"/>
    <property type="evidence" value="ECO:0007669"/>
    <property type="project" value="UniProtKB-KW"/>
</dbReference>
<dbReference type="InterPro" id="IPR007627">
    <property type="entry name" value="RNA_pol_sigma70_r2"/>
</dbReference>
<evidence type="ECO:0000256" key="2">
    <source>
        <dbReference type="ARBA" id="ARBA00023015"/>
    </source>
</evidence>
<dbReference type="Pfam" id="PF04542">
    <property type="entry name" value="Sigma70_r2"/>
    <property type="match status" value="1"/>
</dbReference>
<keyword evidence="3" id="KW-0731">Sigma factor</keyword>
<evidence type="ECO:0000256" key="1">
    <source>
        <dbReference type="ARBA" id="ARBA00010641"/>
    </source>
</evidence>
<keyword evidence="2" id="KW-0805">Transcription regulation</keyword>
<evidence type="ECO:0000256" key="4">
    <source>
        <dbReference type="ARBA" id="ARBA00023125"/>
    </source>
</evidence>
<evidence type="ECO:0000313" key="9">
    <source>
        <dbReference type="Proteomes" id="UP000236732"/>
    </source>
</evidence>
<dbReference type="Proteomes" id="UP000236732">
    <property type="component" value="Unassembled WGS sequence"/>
</dbReference>
<organism evidence="8 9">
    <name type="scientific">Nonomuraea solani</name>
    <dbReference type="NCBI Taxonomy" id="1144553"/>
    <lineage>
        <taxon>Bacteria</taxon>
        <taxon>Bacillati</taxon>
        <taxon>Actinomycetota</taxon>
        <taxon>Actinomycetes</taxon>
        <taxon>Streptosporangiales</taxon>
        <taxon>Streptosporangiaceae</taxon>
        <taxon>Nonomuraea</taxon>
    </lineage>
</organism>
<protein>
    <submittedName>
        <fullName evidence="8">RNA polymerase sigma-70 factor, ECF subfamily</fullName>
    </submittedName>
</protein>
<sequence length="212" mass="24020">MGPDHFLVSEERIPNEGAGRVTDDSHRFTSMYDECRQRVWAYVVSRAGRQVADEVVSETFAIAWRRLDDVPEPALPWLLGVARNVLRDNVRAEVRREAIRAELRAWTEGDVADLVTERMGVLRALASLEEDDREILILVAWHGLSPKEAARVIGCSSAAYRVRLHRARKRLKQAMEATAMEATVMEATVMEATETAPVRKRKHASNLSEEWS</sequence>
<dbReference type="Gene3D" id="1.10.1740.10">
    <property type="match status" value="1"/>
</dbReference>
<dbReference type="Pfam" id="PF08281">
    <property type="entry name" value="Sigma70_r4_2"/>
    <property type="match status" value="1"/>
</dbReference>
<keyword evidence="5" id="KW-0804">Transcription</keyword>
<reference evidence="8 9" key="1">
    <citation type="submission" date="2016-10" db="EMBL/GenBank/DDBJ databases">
        <authorList>
            <person name="de Groot N.N."/>
        </authorList>
    </citation>
    <scope>NUCLEOTIDE SEQUENCE [LARGE SCALE GENOMIC DNA]</scope>
    <source>
        <strain evidence="8 9">CGMCC 4.7037</strain>
    </source>
</reference>
<dbReference type="InterPro" id="IPR013324">
    <property type="entry name" value="RNA_pol_sigma_r3/r4-like"/>
</dbReference>
<accession>A0A1H6ELZ5</accession>
<dbReference type="CDD" id="cd06171">
    <property type="entry name" value="Sigma70_r4"/>
    <property type="match status" value="1"/>
</dbReference>
<comment type="similarity">
    <text evidence="1">Belongs to the sigma-70 factor family. ECF subfamily.</text>
</comment>
<evidence type="ECO:0000259" key="6">
    <source>
        <dbReference type="Pfam" id="PF04542"/>
    </source>
</evidence>
<dbReference type="Gene3D" id="1.10.10.10">
    <property type="entry name" value="Winged helix-like DNA-binding domain superfamily/Winged helix DNA-binding domain"/>
    <property type="match status" value="1"/>
</dbReference>
<feature type="domain" description="RNA polymerase sigma factor 70 region 4 type 2" evidence="7">
    <location>
        <begin position="121"/>
        <end position="171"/>
    </location>
</feature>
<dbReference type="GO" id="GO:0006352">
    <property type="term" value="P:DNA-templated transcription initiation"/>
    <property type="evidence" value="ECO:0007669"/>
    <property type="project" value="InterPro"/>
</dbReference>
<dbReference type="PANTHER" id="PTHR43133:SF8">
    <property type="entry name" value="RNA POLYMERASE SIGMA FACTOR HI_1459-RELATED"/>
    <property type="match status" value="1"/>
</dbReference>
<keyword evidence="9" id="KW-1185">Reference proteome</keyword>
<dbReference type="InterPro" id="IPR013325">
    <property type="entry name" value="RNA_pol_sigma_r2"/>
</dbReference>
<feature type="domain" description="RNA polymerase sigma-70 region 2" evidence="6">
    <location>
        <begin position="31"/>
        <end position="95"/>
    </location>
</feature>
<dbReference type="SUPFAM" id="SSF88946">
    <property type="entry name" value="Sigma2 domain of RNA polymerase sigma factors"/>
    <property type="match status" value="1"/>
</dbReference>
<dbReference type="EMBL" id="FNVT01000012">
    <property type="protein sequence ID" value="SEG98880.1"/>
    <property type="molecule type" value="Genomic_DNA"/>
</dbReference>
<dbReference type="InterPro" id="IPR014284">
    <property type="entry name" value="RNA_pol_sigma-70_dom"/>
</dbReference>
<name>A0A1H6ELZ5_9ACTN</name>
<dbReference type="SUPFAM" id="SSF88659">
    <property type="entry name" value="Sigma3 and sigma4 domains of RNA polymerase sigma factors"/>
    <property type="match status" value="1"/>
</dbReference>
<evidence type="ECO:0000259" key="7">
    <source>
        <dbReference type="Pfam" id="PF08281"/>
    </source>
</evidence>
<dbReference type="InterPro" id="IPR036388">
    <property type="entry name" value="WH-like_DNA-bd_sf"/>
</dbReference>
<dbReference type="GO" id="GO:0016987">
    <property type="term" value="F:sigma factor activity"/>
    <property type="evidence" value="ECO:0007669"/>
    <property type="project" value="UniProtKB-KW"/>
</dbReference>
<dbReference type="AlphaFoldDB" id="A0A1H6ELZ5"/>
<proteinExistence type="inferred from homology"/>
<evidence type="ECO:0000256" key="5">
    <source>
        <dbReference type="ARBA" id="ARBA00023163"/>
    </source>
</evidence>